<reference evidence="1 2" key="1">
    <citation type="journal article" date="2022" name="bioRxiv">
        <title>Genomics of Preaxostyla Flagellates Illuminates Evolutionary Transitions and the Path Towards Mitochondrial Loss.</title>
        <authorList>
            <person name="Novak L.V.F."/>
            <person name="Treitli S.C."/>
            <person name="Pyrih J."/>
            <person name="Halakuc P."/>
            <person name="Pipaliya S.V."/>
            <person name="Vacek V."/>
            <person name="Brzon O."/>
            <person name="Soukal P."/>
            <person name="Eme L."/>
            <person name="Dacks J.B."/>
            <person name="Karnkowska A."/>
            <person name="Elias M."/>
            <person name="Hampl V."/>
        </authorList>
    </citation>
    <scope>NUCLEOTIDE SEQUENCE [LARGE SCALE GENOMIC DNA]</scope>
    <source>
        <strain evidence="1">NAU3</strain>
        <tissue evidence="1">Gut</tissue>
    </source>
</reference>
<organism evidence="1 2">
    <name type="scientific">Blattamonas nauphoetae</name>
    <dbReference type="NCBI Taxonomy" id="2049346"/>
    <lineage>
        <taxon>Eukaryota</taxon>
        <taxon>Metamonada</taxon>
        <taxon>Preaxostyla</taxon>
        <taxon>Oxymonadida</taxon>
        <taxon>Blattamonas</taxon>
    </lineage>
</organism>
<proteinExistence type="predicted"/>
<gene>
    <name evidence="1" type="ORF">BLNAU_8287</name>
</gene>
<name>A0ABQ9XZD5_9EUKA</name>
<sequence length="143" mass="15570">MFTNAGVGVSEKGAMKAILVSVMTEASDKAVTNKADQLPVSEHDSNVIPASIVNIPVEESTTERAPPFAENEHDVNIVSATVWFYPVPSSNSLVPPSPDDNVESNEQLVFDTICQRDSFEIAVRRGPCRHPFQSDSARRGRSE</sequence>
<evidence type="ECO:0000313" key="1">
    <source>
        <dbReference type="EMBL" id="KAK2956833.1"/>
    </source>
</evidence>
<dbReference type="EMBL" id="JARBJD010000052">
    <property type="protein sequence ID" value="KAK2956833.1"/>
    <property type="molecule type" value="Genomic_DNA"/>
</dbReference>
<protein>
    <submittedName>
        <fullName evidence="1">Uncharacterized protein</fullName>
    </submittedName>
</protein>
<evidence type="ECO:0000313" key="2">
    <source>
        <dbReference type="Proteomes" id="UP001281761"/>
    </source>
</evidence>
<dbReference type="Proteomes" id="UP001281761">
    <property type="component" value="Unassembled WGS sequence"/>
</dbReference>
<accession>A0ABQ9XZD5</accession>
<comment type="caution">
    <text evidence="1">The sequence shown here is derived from an EMBL/GenBank/DDBJ whole genome shotgun (WGS) entry which is preliminary data.</text>
</comment>
<keyword evidence="2" id="KW-1185">Reference proteome</keyword>